<keyword evidence="3" id="KW-1185">Reference proteome</keyword>
<dbReference type="Proteomes" id="UP000887566">
    <property type="component" value="Unplaced"/>
</dbReference>
<dbReference type="WBParaSite" id="PSAMB.scaffold149size72264.g2644.t1">
    <property type="protein sequence ID" value="PSAMB.scaffold149size72264.g2644.t1"/>
    <property type="gene ID" value="PSAMB.scaffold149size72264.g2644"/>
</dbReference>
<dbReference type="CDD" id="cd10169">
    <property type="entry name" value="ASKHA_NBD_actin-like"/>
    <property type="match status" value="1"/>
</dbReference>
<feature type="compositionally biased region" description="Basic and acidic residues" evidence="2">
    <location>
        <begin position="193"/>
        <end position="217"/>
    </location>
</feature>
<proteinExistence type="inferred from homology"/>
<dbReference type="SMART" id="SM00268">
    <property type="entry name" value="ACTIN"/>
    <property type="match status" value="1"/>
</dbReference>
<feature type="compositionally biased region" description="Polar residues" evidence="2">
    <location>
        <begin position="306"/>
        <end position="316"/>
    </location>
</feature>
<dbReference type="SUPFAM" id="SSF53067">
    <property type="entry name" value="Actin-like ATPase domain"/>
    <property type="match status" value="2"/>
</dbReference>
<dbReference type="AlphaFoldDB" id="A0A914V687"/>
<evidence type="ECO:0000313" key="3">
    <source>
        <dbReference type="Proteomes" id="UP000887566"/>
    </source>
</evidence>
<dbReference type="Gene3D" id="3.90.640.10">
    <property type="entry name" value="Actin, Chain A, domain 4"/>
    <property type="match status" value="1"/>
</dbReference>
<evidence type="ECO:0000313" key="4">
    <source>
        <dbReference type="WBParaSite" id="PSAMB.scaffold149size72264.g2644.t1"/>
    </source>
</evidence>
<reference evidence="4" key="1">
    <citation type="submission" date="2022-11" db="UniProtKB">
        <authorList>
            <consortium name="WormBaseParasite"/>
        </authorList>
    </citation>
    <scope>IDENTIFICATION</scope>
</reference>
<comment type="similarity">
    <text evidence="1">Belongs to the actin family.</text>
</comment>
<sequence>MSSALNELLDVSEQEFDARLDRLTDGELFELSQLLDTSIGRQKMQCEHLNGRLHESRHLDDDEKRALSVELNTSRAHYAQLCSRSTKCLAKQHPAISVQQRRSLSSLFWERKQHPQDLPPLPPLAVQRIVDSDQPATREQRIVANDHDHDTAYLRDTVNVVLDSLIGSESISSSSSSPTGAFSSPEPKLSTKAIDREAIRSSSERILDQVRKSRERGSVSAGKESPISEKPQLPLSPPPPLLPPTIPPHNRQEPRKDVSDDEAPPLVKSILKKPLANPPNAVAQPPPTPTTPTTMSAAEVVPLPRTASSGGNNGLEQSAVERSPARRPSDSIEMPTVPPSLSRVHVNVSKNGDERVHIEENAVCRDWDPRKLINELYKIDYCPRQESKRSRFVNMEGHLDCLPLGVKIAIVEKQWKPYYFRTKEGRFQWFTTHYADDHPVGDILLAGTDVAANKDECTLAVHGGRDHTHLVVRCPSHLFDKWRQALLSHAASSVLDSYVMPIAPPIPHITECIVIIELGSCSIRAGPLTMEPSLPQTFFPTIACVGDDGQIIVGADALNPAVRHDGSLVKPIRATEPGVERYTMDAPVVNACLRKVFNDLKLRPQSQKVLLSVPQNVPAVMIGDLMRALLVDINVQSAYVSRQPSLVLYAYDVTTGVVVDIGDRLNIVPVIDGYVVESAIVSMPYGAAQISDCLRSKLSDHNMGLYAFHSTVEKYILRHVMEQTCYVATDYDEEVRHYQEEPRSVDTTVSLGRFDPTPEMQKEFKVDSCRFISTEGLIKPKRWGLDIKGLPQLIFDAVQQSPIDSRRTLYRNIYLAGGTSLLPGLAERIETELSALVAPSIHVQVHISPWRYNAAYLGAQILASSAQFDQTAITKDTLSDFVRKLHASTF</sequence>
<dbReference type="Gene3D" id="3.30.420.40">
    <property type="match status" value="2"/>
</dbReference>
<feature type="region of interest" description="Disordered" evidence="2">
    <location>
        <begin position="169"/>
        <end position="339"/>
    </location>
</feature>
<name>A0A914V687_9BILA</name>
<evidence type="ECO:0000256" key="1">
    <source>
        <dbReference type="RuleBase" id="RU000487"/>
    </source>
</evidence>
<dbReference type="InterPro" id="IPR004000">
    <property type="entry name" value="Actin"/>
</dbReference>
<dbReference type="Pfam" id="PF00022">
    <property type="entry name" value="Actin"/>
    <property type="match status" value="1"/>
</dbReference>
<feature type="compositionally biased region" description="Low complexity" evidence="2">
    <location>
        <begin position="169"/>
        <end position="186"/>
    </location>
</feature>
<evidence type="ECO:0000256" key="2">
    <source>
        <dbReference type="SAM" id="MobiDB-lite"/>
    </source>
</evidence>
<protein>
    <submittedName>
        <fullName evidence="4">PH domain-containing protein</fullName>
    </submittedName>
</protein>
<accession>A0A914V687</accession>
<organism evidence="3 4">
    <name type="scientific">Plectus sambesii</name>
    <dbReference type="NCBI Taxonomy" id="2011161"/>
    <lineage>
        <taxon>Eukaryota</taxon>
        <taxon>Metazoa</taxon>
        <taxon>Ecdysozoa</taxon>
        <taxon>Nematoda</taxon>
        <taxon>Chromadorea</taxon>
        <taxon>Plectida</taxon>
        <taxon>Plectina</taxon>
        <taxon>Plectoidea</taxon>
        <taxon>Plectidae</taxon>
        <taxon>Plectus</taxon>
    </lineage>
</organism>
<dbReference type="PANTHER" id="PTHR11937">
    <property type="entry name" value="ACTIN"/>
    <property type="match status" value="1"/>
</dbReference>
<dbReference type="InterPro" id="IPR043129">
    <property type="entry name" value="ATPase_NBD"/>
</dbReference>
<feature type="compositionally biased region" description="Pro residues" evidence="2">
    <location>
        <begin position="234"/>
        <end position="247"/>
    </location>
</feature>